<feature type="compositionally biased region" description="Low complexity" evidence="1">
    <location>
        <begin position="1"/>
        <end position="13"/>
    </location>
</feature>
<dbReference type="GO" id="GO:0016491">
    <property type="term" value="F:oxidoreductase activity"/>
    <property type="evidence" value="ECO:0007669"/>
    <property type="project" value="InterPro"/>
</dbReference>
<accession>A0A1I4HYH9</accession>
<dbReference type="InterPro" id="IPR004378">
    <property type="entry name" value="F420H2_quin_Rdtase"/>
</dbReference>
<dbReference type="Pfam" id="PF04075">
    <property type="entry name" value="F420H2_quin_red"/>
    <property type="match status" value="1"/>
</dbReference>
<organism evidence="2 3">
    <name type="scientific">Streptomyces pini</name>
    <dbReference type="NCBI Taxonomy" id="1520580"/>
    <lineage>
        <taxon>Bacteria</taxon>
        <taxon>Bacillati</taxon>
        <taxon>Actinomycetota</taxon>
        <taxon>Actinomycetes</taxon>
        <taxon>Kitasatosporales</taxon>
        <taxon>Streptomycetaceae</taxon>
        <taxon>Streptomyces</taxon>
    </lineage>
</organism>
<dbReference type="Proteomes" id="UP000198928">
    <property type="component" value="Unassembled WGS sequence"/>
</dbReference>
<gene>
    <name evidence="2" type="ORF">SAMN05192584_11989</name>
</gene>
<dbReference type="InterPro" id="IPR012349">
    <property type="entry name" value="Split_barrel_FMN-bd"/>
</dbReference>
<feature type="region of interest" description="Disordered" evidence="1">
    <location>
        <begin position="1"/>
        <end position="35"/>
    </location>
</feature>
<name>A0A1I4HYH9_9ACTN</name>
<feature type="compositionally biased region" description="Basic residues" evidence="1">
    <location>
        <begin position="18"/>
        <end position="28"/>
    </location>
</feature>
<dbReference type="AlphaFoldDB" id="A0A1I4HYH9"/>
<protein>
    <submittedName>
        <fullName evidence="2">Deazaflavin-dependent oxidoreductase, nitroreductase family</fullName>
    </submittedName>
</protein>
<dbReference type="NCBIfam" id="TIGR00026">
    <property type="entry name" value="hi_GC_TIGR00026"/>
    <property type="match status" value="1"/>
</dbReference>
<reference evidence="3" key="1">
    <citation type="submission" date="2016-10" db="EMBL/GenBank/DDBJ databases">
        <authorList>
            <person name="Varghese N."/>
            <person name="Submissions S."/>
        </authorList>
    </citation>
    <scope>NUCLEOTIDE SEQUENCE [LARGE SCALE GENOMIC DNA]</scope>
    <source>
        <strain evidence="3">PL19</strain>
    </source>
</reference>
<sequence length="205" mass="22643">MTTAANAAPSATAVLRARGPRKAYGPRRGHGDTTSTLLCTRRAPTMEITTRPAPPTGIRRLLFRAPVHLYRLRLGWVFGGRLLLLNHTGRVSGKRRQVVIEVIEHDRTDGSYVVCSGFGAKAAWYRNLLATPEAGVQVGLRTLPVTAHPLDGEEGGDLMARYASRHPRAARRLVRFMGFSVDGTPEDYRAVGRRLPFVRLSPRRP</sequence>
<dbReference type="Gene3D" id="2.30.110.10">
    <property type="entry name" value="Electron Transport, Fmn-binding Protein, Chain A"/>
    <property type="match status" value="1"/>
</dbReference>
<evidence type="ECO:0000313" key="3">
    <source>
        <dbReference type="Proteomes" id="UP000198928"/>
    </source>
</evidence>
<keyword evidence="3" id="KW-1185">Reference proteome</keyword>
<dbReference type="EMBL" id="FOSG01000019">
    <property type="protein sequence ID" value="SFL47169.1"/>
    <property type="molecule type" value="Genomic_DNA"/>
</dbReference>
<evidence type="ECO:0000313" key="2">
    <source>
        <dbReference type="EMBL" id="SFL47169.1"/>
    </source>
</evidence>
<proteinExistence type="predicted"/>
<evidence type="ECO:0000256" key="1">
    <source>
        <dbReference type="SAM" id="MobiDB-lite"/>
    </source>
</evidence>